<dbReference type="Proteomes" id="UP001209681">
    <property type="component" value="Unassembled WGS sequence"/>
</dbReference>
<dbReference type="Gene3D" id="3.30.70.120">
    <property type="match status" value="1"/>
</dbReference>
<dbReference type="EMBL" id="JAPFPW010000012">
    <property type="protein sequence ID" value="MCW7754552.1"/>
    <property type="molecule type" value="Genomic_DNA"/>
</dbReference>
<dbReference type="InterPro" id="IPR011322">
    <property type="entry name" value="N-reg_PII-like_a/b"/>
</dbReference>
<dbReference type="PANTHER" id="PTHR23419">
    <property type="entry name" value="DIVALENT CATION TOLERANCE CUTA-RELATED"/>
    <property type="match status" value="1"/>
</dbReference>
<comment type="similarity">
    <text evidence="1">Belongs to the CutA family.</text>
</comment>
<dbReference type="InterPro" id="IPR015867">
    <property type="entry name" value="N-reg_PII/ATP_PRibTrfase_C"/>
</dbReference>
<sequence length="103" mass="11743">MVQWIYMTAGDKSEAEMLAKVLVEEGLAACVNIFSGARSFYMWEGRFEEGEEYVMIAKTTRAVFPRLRDRVVDLHSYECPCILALNVTDGHQPFMEWISGEVA</sequence>
<protein>
    <submittedName>
        <fullName evidence="2">Divalent-cation tolerance protein CutA</fullName>
    </submittedName>
</protein>
<gene>
    <name evidence="2" type="ORF">OOT00_11205</name>
</gene>
<dbReference type="SUPFAM" id="SSF54913">
    <property type="entry name" value="GlnB-like"/>
    <property type="match status" value="1"/>
</dbReference>
<evidence type="ECO:0000313" key="2">
    <source>
        <dbReference type="EMBL" id="MCW7754552.1"/>
    </source>
</evidence>
<dbReference type="InterPro" id="IPR004323">
    <property type="entry name" value="Ion_tolerance_CutA"/>
</dbReference>
<evidence type="ECO:0000313" key="3">
    <source>
        <dbReference type="Proteomes" id="UP001209681"/>
    </source>
</evidence>
<comment type="caution">
    <text evidence="2">The sequence shown here is derived from an EMBL/GenBank/DDBJ whole genome shotgun (WGS) entry which is preliminary data.</text>
</comment>
<reference evidence="2 3" key="1">
    <citation type="submission" date="2022-11" db="EMBL/GenBank/DDBJ databases">
        <title>Desulfobotulus tamanensis H1 sp. nov. - anaerobic, alkaliphilic, sulphate reducing bacterium isolated from terrestrial mud volcano.</title>
        <authorList>
            <person name="Frolova A."/>
            <person name="Merkel A.Y."/>
            <person name="Slobodkin A.I."/>
        </authorList>
    </citation>
    <scope>NUCLEOTIDE SEQUENCE [LARGE SCALE GENOMIC DNA]</scope>
    <source>
        <strain evidence="2 3">H1</strain>
    </source>
</reference>
<dbReference type="PANTHER" id="PTHR23419:SF8">
    <property type="entry name" value="FI09726P"/>
    <property type="match status" value="1"/>
</dbReference>
<organism evidence="2 3">
    <name type="scientific">Desulfobotulus pelophilus</name>
    <dbReference type="NCBI Taxonomy" id="2823377"/>
    <lineage>
        <taxon>Bacteria</taxon>
        <taxon>Pseudomonadati</taxon>
        <taxon>Thermodesulfobacteriota</taxon>
        <taxon>Desulfobacteria</taxon>
        <taxon>Desulfobacterales</taxon>
        <taxon>Desulfobacteraceae</taxon>
        <taxon>Desulfobotulus</taxon>
    </lineage>
</organism>
<proteinExistence type="inferred from homology"/>
<dbReference type="Pfam" id="PF03091">
    <property type="entry name" value="CutA1"/>
    <property type="match status" value="1"/>
</dbReference>
<accession>A0ABT3NAS3</accession>
<name>A0ABT3NAS3_9BACT</name>
<keyword evidence="3" id="KW-1185">Reference proteome</keyword>
<evidence type="ECO:0000256" key="1">
    <source>
        <dbReference type="ARBA" id="ARBA00010169"/>
    </source>
</evidence>
<dbReference type="RefSeq" id="WP_265425466.1">
    <property type="nucleotide sequence ID" value="NZ_JAPFPW010000012.1"/>
</dbReference>